<name>A0A2T8F7Z3_9ACTN</name>
<proteinExistence type="predicted"/>
<accession>A0A2T8F7Z3</accession>
<dbReference type="Pfam" id="PF12694">
    <property type="entry name" value="cpYpsA"/>
    <property type="match status" value="1"/>
</dbReference>
<dbReference type="Proteomes" id="UP000246018">
    <property type="component" value="Unassembled WGS sequence"/>
</dbReference>
<gene>
    <name evidence="1" type="ORF">DDE18_17355</name>
</gene>
<comment type="caution">
    <text evidence="1">The sequence shown here is derived from an EMBL/GenBank/DDBJ whole genome shotgun (WGS) entry which is preliminary data.</text>
</comment>
<dbReference type="OrthoDB" id="283616at2"/>
<dbReference type="InterPro" id="IPR024755">
    <property type="entry name" value="cpYpsA"/>
</dbReference>
<dbReference type="AlphaFoldDB" id="A0A2T8F7Z3"/>
<dbReference type="SUPFAM" id="SSF102405">
    <property type="entry name" value="MCP/YpsA-like"/>
    <property type="match status" value="1"/>
</dbReference>
<reference evidence="1 2" key="1">
    <citation type="submission" date="2018-04" db="EMBL/GenBank/DDBJ databases">
        <title>Genome of Nocardioides gansuensis WSJ-1.</title>
        <authorList>
            <person name="Wu S."/>
            <person name="Wang G."/>
        </authorList>
    </citation>
    <scope>NUCLEOTIDE SEQUENCE [LARGE SCALE GENOMIC DNA]</scope>
    <source>
        <strain evidence="1 2">WSJ-1</strain>
    </source>
</reference>
<sequence>MPSAVVVRLVSGGQTGADRAALEVAVRLGLEYGGWVPRGGWAEDLPTPPGVMALFPALREAPSADPAERTRLNVRDSDATLVLRGEGVASPGTDLTVAVAQELGRPCLVTPGDAAEVAAWLADVHRELGRGLVLNVAGPRESTQPGIHQAARDLLLAVLPIPHADDGWP</sequence>
<organism evidence="1 2">
    <name type="scientific">Nocardioides gansuensis</name>
    <dbReference type="NCBI Taxonomy" id="2138300"/>
    <lineage>
        <taxon>Bacteria</taxon>
        <taxon>Bacillati</taxon>
        <taxon>Actinomycetota</taxon>
        <taxon>Actinomycetes</taxon>
        <taxon>Propionibacteriales</taxon>
        <taxon>Nocardioidaceae</taxon>
        <taxon>Nocardioides</taxon>
    </lineage>
</organism>
<evidence type="ECO:0000313" key="1">
    <source>
        <dbReference type="EMBL" id="PVG81825.1"/>
    </source>
</evidence>
<dbReference type="Gene3D" id="3.40.50.450">
    <property type="match status" value="1"/>
</dbReference>
<evidence type="ECO:0000313" key="2">
    <source>
        <dbReference type="Proteomes" id="UP000246018"/>
    </source>
</evidence>
<keyword evidence="2" id="KW-1185">Reference proteome</keyword>
<dbReference type="EMBL" id="QDGZ01000007">
    <property type="protein sequence ID" value="PVG81825.1"/>
    <property type="molecule type" value="Genomic_DNA"/>
</dbReference>
<protein>
    <submittedName>
        <fullName evidence="1">Molybdenum cofactor carrier</fullName>
    </submittedName>
</protein>